<organism evidence="1 2">
    <name type="scientific">Micromonospora fulviviridis</name>
    <dbReference type="NCBI Taxonomy" id="47860"/>
    <lineage>
        <taxon>Bacteria</taxon>
        <taxon>Bacillati</taxon>
        <taxon>Actinomycetota</taxon>
        <taxon>Actinomycetes</taxon>
        <taxon>Micromonosporales</taxon>
        <taxon>Micromonosporaceae</taxon>
        <taxon>Micromonospora</taxon>
    </lineage>
</organism>
<dbReference type="RefSeq" id="WP_355668131.1">
    <property type="nucleotide sequence ID" value="NZ_JBEXRX010000209.1"/>
</dbReference>
<sequence length="40" mass="4403">MRSPRRLLAAKDTNLGNLAYEIAVFANHTGRCSPRSLSTN</sequence>
<protein>
    <submittedName>
        <fullName evidence="1">Uncharacterized protein</fullName>
    </submittedName>
</protein>
<comment type="caution">
    <text evidence="1">The sequence shown here is derived from an EMBL/GenBank/DDBJ whole genome shotgun (WGS) entry which is preliminary data.</text>
</comment>
<dbReference type="EMBL" id="JBEXRX010000209">
    <property type="protein sequence ID" value="MEU0156629.1"/>
    <property type="molecule type" value="Genomic_DNA"/>
</dbReference>
<accession>A0ABV2VW43</accession>
<keyword evidence="2" id="KW-1185">Reference proteome</keyword>
<evidence type="ECO:0000313" key="1">
    <source>
        <dbReference type="EMBL" id="MEU0156629.1"/>
    </source>
</evidence>
<evidence type="ECO:0000313" key="2">
    <source>
        <dbReference type="Proteomes" id="UP001550348"/>
    </source>
</evidence>
<reference evidence="1 2" key="1">
    <citation type="submission" date="2024-06" db="EMBL/GenBank/DDBJ databases">
        <title>The Natural Products Discovery Center: Release of the First 8490 Sequenced Strains for Exploring Actinobacteria Biosynthetic Diversity.</title>
        <authorList>
            <person name="Kalkreuter E."/>
            <person name="Kautsar S.A."/>
            <person name="Yang D."/>
            <person name="Bader C.D."/>
            <person name="Teijaro C.N."/>
            <person name="Fluegel L."/>
            <person name="Davis C.M."/>
            <person name="Simpson J.R."/>
            <person name="Lauterbach L."/>
            <person name="Steele A.D."/>
            <person name="Gui C."/>
            <person name="Meng S."/>
            <person name="Li G."/>
            <person name="Viehrig K."/>
            <person name="Ye F."/>
            <person name="Su P."/>
            <person name="Kiefer A.F."/>
            <person name="Nichols A."/>
            <person name="Cepeda A.J."/>
            <person name="Yan W."/>
            <person name="Fan B."/>
            <person name="Jiang Y."/>
            <person name="Adhikari A."/>
            <person name="Zheng C.-J."/>
            <person name="Schuster L."/>
            <person name="Cowan T.M."/>
            <person name="Smanski M.J."/>
            <person name="Chevrette M.G."/>
            <person name="De Carvalho L.P.S."/>
            <person name="Shen B."/>
        </authorList>
    </citation>
    <scope>NUCLEOTIDE SEQUENCE [LARGE SCALE GENOMIC DNA]</scope>
    <source>
        <strain evidence="1 2">NPDC006286</strain>
    </source>
</reference>
<dbReference type="Proteomes" id="UP001550348">
    <property type="component" value="Unassembled WGS sequence"/>
</dbReference>
<gene>
    <name evidence="1" type="ORF">ABZ071_33075</name>
</gene>
<name>A0ABV2VW43_9ACTN</name>
<proteinExistence type="predicted"/>